<keyword evidence="8" id="KW-1185">Reference proteome</keyword>
<dbReference type="Gene3D" id="2.60.120.920">
    <property type="match status" value="1"/>
</dbReference>
<dbReference type="InterPro" id="IPR050618">
    <property type="entry name" value="Ubq-SigPath_Reg"/>
</dbReference>
<dbReference type="SMART" id="SM00449">
    <property type="entry name" value="SPRY"/>
    <property type="match status" value="1"/>
</dbReference>
<dbReference type="SMART" id="SM00668">
    <property type="entry name" value="CTLH"/>
    <property type="match status" value="1"/>
</dbReference>
<dbReference type="InterPro" id="IPR035782">
    <property type="entry name" value="SPRY_RanBP9/10"/>
</dbReference>
<sequence length="687" mass="75146">MTNVPFSPGSGGAPTASYSSGPSIVSYPRRSSYASVVSGAANVHPSVWSGAPTSLGTVTPSSSYPPQYNRLQRQGYSLDEEMQTNGAGRSGNNWRRSGLLPDHSRQFIKALAYNGGGGPTFMQQSNQFFMPSYLKNSKYLAQLAAANKSRNTSHKESSSTHSSTAPSLSRSSSNANLHRMAPSHRGMTYDIIEHNPPSDSDALSPLPSRWNESDKYSDLDILGDGLEVRYMGVANKQEHEAAAVRADHPMPPQCGIYYFEITIITKSTDGMIGVGFSNNKASLERLPGWEQESWAYHGDDGKTFFGDNQGQGKPYGPTFGVEDTIGCGVNFAAGTAFFTKNGIFLGNAFRDLKPVKVFPSIGMKKYPGCHIKANFGQFPFVFDIDGMMAQERRNIEKAIKATDVSVLQPPLNETALLQELVAQFLAHDGYVETARAFAEEVRDETKALQNSGATVPKDYAVEDDADAVNRQKIRAAILEGDIDEALELTNTHYGSVLEDNPQIYFRLRCRKFIEIVRSYSEPETSQSGKQPKSAKGTVGDGIGDIFAHDMELDDQMQDLQSTEEMDTETEPASKDLYHAKEALEYGQQLKADYMNDEKKQYEKSLNDIFSLVAYSDPRSSPHGHLLDPSGRVAVAEELNAAILVSLGKSSVAALERLYQQTEVLINEISEGGGVGAFINVRNDFLLG</sequence>
<feature type="region of interest" description="Disordered" evidence="4">
    <location>
        <begin position="145"/>
        <end position="209"/>
    </location>
</feature>
<reference evidence="7" key="1">
    <citation type="submission" date="2023-03" db="EMBL/GenBank/DDBJ databases">
        <title>Emydomyces testavorans Genome Sequence.</title>
        <authorList>
            <person name="Hoyer L."/>
        </authorList>
    </citation>
    <scope>NUCLEOTIDE SEQUENCE</scope>
    <source>
        <strain evidence="7">16-2883</strain>
    </source>
</reference>
<dbReference type="InterPro" id="IPR003877">
    <property type="entry name" value="SPRY_dom"/>
</dbReference>
<dbReference type="PROSITE" id="PS50897">
    <property type="entry name" value="CTLH"/>
    <property type="match status" value="1"/>
</dbReference>
<feature type="domain" description="CTLH" evidence="6">
    <location>
        <begin position="466"/>
        <end position="523"/>
    </location>
</feature>
<dbReference type="InterPro" id="IPR043136">
    <property type="entry name" value="B30.2/SPRY_sf"/>
</dbReference>
<feature type="compositionally biased region" description="Low complexity" evidence="4">
    <location>
        <begin position="197"/>
        <end position="208"/>
    </location>
</feature>
<comment type="function">
    <text evidence="1">Involved in the proteasome-dependent degradation of fructose-1,6-bisphosphatase.</text>
</comment>
<dbReference type="InterPro" id="IPR024964">
    <property type="entry name" value="CTLH/CRA"/>
</dbReference>
<dbReference type="InterPro" id="IPR006594">
    <property type="entry name" value="LisH"/>
</dbReference>
<dbReference type="SMART" id="SM00667">
    <property type="entry name" value="LisH"/>
    <property type="match status" value="1"/>
</dbReference>
<evidence type="ECO:0000313" key="8">
    <source>
        <dbReference type="Proteomes" id="UP001219355"/>
    </source>
</evidence>
<proteinExistence type="predicted"/>
<feature type="domain" description="B30.2/SPRY" evidence="5">
    <location>
        <begin position="188"/>
        <end position="380"/>
    </location>
</feature>
<feature type="region of interest" description="Disordered" evidence="4">
    <location>
        <begin position="1"/>
        <end position="21"/>
    </location>
</feature>
<evidence type="ECO:0000256" key="3">
    <source>
        <dbReference type="ARBA" id="ARBA00018741"/>
    </source>
</evidence>
<evidence type="ECO:0000256" key="2">
    <source>
        <dbReference type="ARBA" id="ARBA00017917"/>
    </source>
</evidence>
<dbReference type="Pfam" id="PF10607">
    <property type="entry name" value="CTLH"/>
    <property type="match status" value="1"/>
</dbReference>
<dbReference type="SUPFAM" id="SSF49899">
    <property type="entry name" value="Concanavalin A-like lectins/glucanases"/>
    <property type="match status" value="1"/>
</dbReference>
<dbReference type="InterPro" id="IPR013144">
    <property type="entry name" value="CRA_dom"/>
</dbReference>
<gene>
    <name evidence="7" type="ORF">PRK78_005319</name>
</gene>
<organism evidence="7 8">
    <name type="scientific">Emydomyces testavorans</name>
    <dbReference type="NCBI Taxonomy" id="2070801"/>
    <lineage>
        <taxon>Eukaryota</taxon>
        <taxon>Fungi</taxon>
        <taxon>Dikarya</taxon>
        <taxon>Ascomycota</taxon>
        <taxon>Pezizomycotina</taxon>
        <taxon>Eurotiomycetes</taxon>
        <taxon>Eurotiomycetidae</taxon>
        <taxon>Onygenales</taxon>
        <taxon>Nannizziopsiaceae</taxon>
        <taxon>Emydomyces</taxon>
    </lineage>
</organism>
<dbReference type="PROSITE" id="PS50896">
    <property type="entry name" value="LISH"/>
    <property type="match status" value="1"/>
</dbReference>
<dbReference type="EMBL" id="CP120629">
    <property type="protein sequence ID" value="WEW59838.1"/>
    <property type="molecule type" value="Genomic_DNA"/>
</dbReference>
<feature type="compositionally biased region" description="Low complexity" evidence="4">
    <location>
        <begin position="159"/>
        <end position="179"/>
    </location>
</feature>
<dbReference type="Pfam" id="PF00622">
    <property type="entry name" value="SPRY"/>
    <property type="match status" value="1"/>
</dbReference>
<feature type="region of interest" description="Disordered" evidence="4">
    <location>
        <begin position="520"/>
        <end position="540"/>
    </location>
</feature>
<dbReference type="PROSITE" id="PS50188">
    <property type="entry name" value="B302_SPRY"/>
    <property type="match status" value="1"/>
</dbReference>
<dbReference type="Proteomes" id="UP001219355">
    <property type="component" value="Chromosome 3"/>
</dbReference>
<protein>
    <recommendedName>
        <fullName evidence="3">Protein FYV10</fullName>
    </recommendedName>
    <alternativeName>
        <fullName evidence="2">Protein fyv10</fullName>
    </alternativeName>
</protein>
<name>A0AAF0DK18_9EURO</name>
<dbReference type="PANTHER" id="PTHR12864">
    <property type="entry name" value="RAN BINDING PROTEIN 9-RELATED"/>
    <property type="match status" value="1"/>
</dbReference>
<dbReference type="InterPro" id="IPR006595">
    <property type="entry name" value="CTLH_C"/>
</dbReference>
<feature type="compositionally biased region" description="Polar residues" evidence="4">
    <location>
        <begin position="521"/>
        <end position="530"/>
    </location>
</feature>
<dbReference type="SMART" id="SM00757">
    <property type="entry name" value="CRA"/>
    <property type="match status" value="1"/>
</dbReference>
<evidence type="ECO:0000259" key="6">
    <source>
        <dbReference type="PROSITE" id="PS50897"/>
    </source>
</evidence>
<evidence type="ECO:0000256" key="1">
    <source>
        <dbReference type="ARBA" id="ARBA00002343"/>
    </source>
</evidence>
<evidence type="ECO:0000256" key="4">
    <source>
        <dbReference type="SAM" id="MobiDB-lite"/>
    </source>
</evidence>
<accession>A0AAF0DK18</accession>
<dbReference type="InterPro" id="IPR001870">
    <property type="entry name" value="B30.2/SPRY"/>
</dbReference>
<dbReference type="InterPro" id="IPR013320">
    <property type="entry name" value="ConA-like_dom_sf"/>
</dbReference>
<dbReference type="AlphaFoldDB" id="A0AAF0DK18"/>
<dbReference type="CDD" id="cd12909">
    <property type="entry name" value="SPRY_RanBP9_10"/>
    <property type="match status" value="1"/>
</dbReference>
<evidence type="ECO:0000259" key="5">
    <source>
        <dbReference type="PROSITE" id="PS50188"/>
    </source>
</evidence>
<evidence type="ECO:0000313" key="7">
    <source>
        <dbReference type="EMBL" id="WEW59838.1"/>
    </source>
</evidence>